<evidence type="ECO:0000256" key="1">
    <source>
        <dbReference type="ARBA" id="ARBA00023015"/>
    </source>
</evidence>
<evidence type="ECO:0000313" key="6">
    <source>
        <dbReference type="Proteomes" id="UP000005714"/>
    </source>
</evidence>
<dbReference type="PANTHER" id="PTHR46796">
    <property type="entry name" value="HTH-TYPE TRANSCRIPTIONAL ACTIVATOR RHAS-RELATED"/>
    <property type="match status" value="1"/>
</dbReference>
<dbReference type="GO" id="GO:0003700">
    <property type="term" value="F:DNA-binding transcription factor activity"/>
    <property type="evidence" value="ECO:0007669"/>
    <property type="project" value="InterPro"/>
</dbReference>
<keyword evidence="1" id="KW-0805">Transcription regulation</keyword>
<accession>D4YPH3</accession>
<organism evidence="5 6">
    <name type="scientific">Brevibacterium mcbrellneri ATCC 49030</name>
    <dbReference type="NCBI Taxonomy" id="585530"/>
    <lineage>
        <taxon>Bacteria</taxon>
        <taxon>Bacillati</taxon>
        <taxon>Actinomycetota</taxon>
        <taxon>Actinomycetes</taxon>
        <taxon>Micrococcales</taxon>
        <taxon>Brevibacteriaceae</taxon>
        <taxon>Brevibacterium</taxon>
    </lineage>
</organism>
<dbReference type="InterPro" id="IPR009057">
    <property type="entry name" value="Homeodomain-like_sf"/>
</dbReference>
<keyword evidence="6" id="KW-1185">Reference proteome</keyword>
<dbReference type="InterPro" id="IPR018060">
    <property type="entry name" value="HTH_AraC"/>
</dbReference>
<protein>
    <submittedName>
        <fullName evidence="5">Transcriptional regulator, AraC family</fullName>
    </submittedName>
</protein>
<dbReference type="SUPFAM" id="SSF46689">
    <property type="entry name" value="Homeodomain-like"/>
    <property type="match status" value="1"/>
</dbReference>
<evidence type="ECO:0000313" key="5">
    <source>
        <dbReference type="EMBL" id="EFG46834.1"/>
    </source>
</evidence>
<gene>
    <name evidence="5" type="ORF">HMPREF0183_1833</name>
</gene>
<sequence>MTLHPGHQRHLQMELAGSQAGRLRVEVTTLMAAMQADLAHPWRLVELAEIAHLSPSRRRQLFVEILGMPPIAWPTLQRVRAMARTISATDTTTRQATAEVGWMNQAHAAKQFRKLTGRSPTEYRAKVWSQNEPVGICRWCGHPIKQPSSRARG</sequence>
<dbReference type="InterPro" id="IPR050204">
    <property type="entry name" value="AraC_XylS_family_regulators"/>
</dbReference>
<dbReference type="SMART" id="SM00342">
    <property type="entry name" value="HTH_ARAC"/>
    <property type="match status" value="1"/>
</dbReference>
<comment type="caution">
    <text evidence="5">The sequence shown here is derived from an EMBL/GenBank/DDBJ whole genome shotgun (WGS) entry which is preliminary data.</text>
</comment>
<evidence type="ECO:0000259" key="4">
    <source>
        <dbReference type="PROSITE" id="PS01124"/>
    </source>
</evidence>
<evidence type="ECO:0000256" key="2">
    <source>
        <dbReference type="ARBA" id="ARBA00023125"/>
    </source>
</evidence>
<dbReference type="PROSITE" id="PS01124">
    <property type="entry name" value="HTH_ARAC_FAMILY_2"/>
    <property type="match status" value="1"/>
</dbReference>
<dbReference type="eggNOG" id="COG2169">
    <property type="taxonomic scope" value="Bacteria"/>
</dbReference>
<dbReference type="Gene3D" id="1.10.10.60">
    <property type="entry name" value="Homeodomain-like"/>
    <property type="match status" value="1"/>
</dbReference>
<dbReference type="RefSeq" id="WP_005885185.1">
    <property type="nucleotide sequence ID" value="NZ_ADNU01000049.1"/>
</dbReference>
<feature type="domain" description="HTH araC/xylS-type" evidence="4">
    <location>
        <begin position="28"/>
        <end position="126"/>
    </location>
</feature>
<keyword evidence="3" id="KW-0804">Transcription</keyword>
<dbReference type="STRING" id="585530.HMPREF0183_1833"/>
<dbReference type="AlphaFoldDB" id="D4YPH3"/>
<dbReference type="GO" id="GO:0043565">
    <property type="term" value="F:sequence-specific DNA binding"/>
    <property type="evidence" value="ECO:0007669"/>
    <property type="project" value="InterPro"/>
</dbReference>
<reference evidence="5 6" key="1">
    <citation type="submission" date="2010-04" db="EMBL/GenBank/DDBJ databases">
        <authorList>
            <person name="Qin X."/>
            <person name="Bachman B."/>
            <person name="Battles P."/>
            <person name="Bell A."/>
            <person name="Bess C."/>
            <person name="Bickham C."/>
            <person name="Chaboub L."/>
            <person name="Chen D."/>
            <person name="Coyle M."/>
            <person name="Deiros D.R."/>
            <person name="Dinh H."/>
            <person name="Forbes L."/>
            <person name="Fowler G."/>
            <person name="Francisco L."/>
            <person name="Fu Q."/>
            <person name="Gubbala S."/>
            <person name="Hale W."/>
            <person name="Han Y."/>
            <person name="Hemphill L."/>
            <person name="Highlander S.K."/>
            <person name="Hirani K."/>
            <person name="Hogues M."/>
            <person name="Jackson L."/>
            <person name="Jakkamsetti A."/>
            <person name="Javaid M."/>
            <person name="Jiang H."/>
            <person name="Korchina V."/>
            <person name="Kovar C."/>
            <person name="Lara F."/>
            <person name="Lee S."/>
            <person name="Mata R."/>
            <person name="Mathew T."/>
            <person name="Moen C."/>
            <person name="Morales K."/>
            <person name="Munidasa M."/>
            <person name="Nazareth L."/>
            <person name="Ngo R."/>
            <person name="Nguyen L."/>
            <person name="Okwuonu G."/>
            <person name="Ongeri F."/>
            <person name="Patil S."/>
            <person name="Petrosino J."/>
            <person name="Pham C."/>
            <person name="Pham P."/>
            <person name="Pu L.-L."/>
            <person name="Puazo M."/>
            <person name="Raj R."/>
            <person name="Reid J."/>
            <person name="Rouhana J."/>
            <person name="Saada N."/>
            <person name="Shang Y."/>
            <person name="Simmons D."/>
            <person name="Thornton R."/>
            <person name="Warren J."/>
            <person name="Weissenberger G."/>
            <person name="Zhang J."/>
            <person name="Zhang L."/>
            <person name="Zhou C."/>
            <person name="Zhu D."/>
            <person name="Muzny D."/>
            <person name="Worley K."/>
            <person name="Gibbs R."/>
        </authorList>
    </citation>
    <scope>NUCLEOTIDE SEQUENCE [LARGE SCALE GENOMIC DNA]</scope>
    <source>
        <strain evidence="5 6">ATCC 49030</strain>
    </source>
</reference>
<keyword evidence="2" id="KW-0238">DNA-binding</keyword>
<proteinExistence type="predicted"/>
<evidence type="ECO:0000256" key="3">
    <source>
        <dbReference type="ARBA" id="ARBA00023163"/>
    </source>
</evidence>
<name>D4YPH3_9MICO</name>
<dbReference type="EMBL" id="ADNU01000049">
    <property type="protein sequence ID" value="EFG46834.1"/>
    <property type="molecule type" value="Genomic_DNA"/>
</dbReference>
<dbReference type="Pfam" id="PF12833">
    <property type="entry name" value="HTH_18"/>
    <property type="match status" value="1"/>
</dbReference>
<dbReference type="Proteomes" id="UP000005714">
    <property type="component" value="Unassembled WGS sequence"/>
</dbReference>